<keyword evidence="1" id="KW-0813">Transport</keyword>
<keyword evidence="5" id="KW-1278">Translocase</keyword>
<dbReference type="Pfam" id="PF09383">
    <property type="entry name" value="NIL"/>
    <property type="match status" value="1"/>
</dbReference>
<dbReference type="CDD" id="cd03258">
    <property type="entry name" value="ABC_MetN_methionine_transporter"/>
    <property type="match status" value="1"/>
</dbReference>
<evidence type="ECO:0000313" key="10">
    <source>
        <dbReference type="Proteomes" id="UP001597068"/>
    </source>
</evidence>
<dbReference type="PROSITE" id="PS50893">
    <property type="entry name" value="ABC_TRANSPORTER_2"/>
    <property type="match status" value="1"/>
</dbReference>
<dbReference type="InterPro" id="IPR003439">
    <property type="entry name" value="ABC_transporter-like_ATP-bd"/>
</dbReference>
<dbReference type="InterPro" id="IPR018449">
    <property type="entry name" value="NIL_domain"/>
</dbReference>
<evidence type="ECO:0000256" key="1">
    <source>
        <dbReference type="ARBA" id="ARBA00022448"/>
    </source>
</evidence>
<evidence type="ECO:0000259" key="8">
    <source>
        <dbReference type="PROSITE" id="PS50893"/>
    </source>
</evidence>
<keyword evidence="6" id="KW-0029">Amino-acid transport</keyword>
<keyword evidence="2" id="KW-1003">Cell membrane</keyword>
<evidence type="ECO:0000256" key="4">
    <source>
        <dbReference type="ARBA" id="ARBA00022840"/>
    </source>
</evidence>
<evidence type="ECO:0000256" key="6">
    <source>
        <dbReference type="ARBA" id="ARBA00022970"/>
    </source>
</evidence>
<dbReference type="GO" id="GO:0005524">
    <property type="term" value="F:ATP binding"/>
    <property type="evidence" value="ECO:0007669"/>
    <property type="project" value="UniProtKB-KW"/>
</dbReference>
<dbReference type="Pfam" id="PF00005">
    <property type="entry name" value="ABC_tran"/>
    <property type="match status" value="1"/>
</dbReference>
<dbReference type="PROSITE" id="PS00211">
    <property type="entry name" value="ABC_TRANSPORTER_1"/>
    <property type="match status" value="1"/>
</dbReference>
<evidence type="ECO:0000256" key="7">
    <source>
        <dbReference type="ARBA" id="ARBA00023136"/>
    </source>
</evidence>
<dbReference type="InterPro" id="IPR027417">
    <property type="entry name" value="P-loop_NTPase"/>
</dbReference>
<evidence type="ECO:0000256" key="5">
    <source>
        <dbReference type="ARBA" id="ARBA00022967"/>
    </source>
</evidence>
<dbReference type="PANTHER" id="PTHR43166:SF30">
    <property type="entry name" value="METHIONINE IMPORT ATP-BINDING PROTEIN METN"/>
    <property type="match status" value="1"/>
</dbReference>
<dbReference type="SUPFAM" id="SSF55021">
    <property type="entry name" value="ACT-like"/>
    <property type="match status" value="1"/>
</dbReference>
<dbReference type="Proteomes" id="UP001597068">
    <property type="component" value="Unassembled WGS sequence"/>
</dbReference>
<dbReference type="Gene3D" id="3.30.70.260">
    <property type="match status" value="1"/>
</dbReference>
<dbReference type="SUPFAM" id="SSF52540">
    <property type="entry name" value="P-loop containing nucleoside triphosphate hydrolases"/>
    <property type="match status" value="1"/>
</dbReference>
<dbReference type="InterPro" id="IPR017871">
    <property type="entry name" value="ABC_transporter-like_CS"/>
</dbReference>
<dbReference type="SMART" id="SM00930">
    <property type="entry name" value="NIL"/>
    <property type="match status" value="1"/>
</dbReference>
<evidence type="ECO:0000256" key="3">
    <source>
        <dbReference type="ARBA" id="ARBA00022741"/>
    </source>
</evidence>
<gene>
    <name evidence="9" type="ORF">ACFQ04_12715</name>
</gene>
<evidence type="ECO:0000313" key="9">
    <source>
        <dbReference type="EMBL" id="MFD0926598.1"/>
    </source>
</evidence>
<dbReference type="RefSeq" id="WP_372505232.1">
    <property type="nucleotide sequence ID" value="NZ_BAAAMO010000002.1"/>
</dbReference>
<dbReference type="InterPro" id="IPR050086">
    <property type="entry name" value="MetN_ABC_transporter-like"/>
</dbReference>
<dbReference type="SMART" id="SM00382">
    <property type="entry name" value="AAA"/>
    <property type="match status" value="1"/>
</dbReference>
<comment type="caution">
    <text evidence="9">The sequence shown here is derived from an EMBL/GenBank/DDBJ whole genome shotgun (WGS) entry which is preliminary data.</text>
</comment>
<keyword evidence="10" id="KW-1185">Reference proteome</keyword>
<dbReference type="InterPro" id="IPR003593">
    <property type="entry name" value="AAA+_ATPase"/>
</dbReference>
<proteinExistence type="predicted"/>
<dbReference type="EMBL" id="JBHTIL010000001">
    <property type="protein sequence ID" value="MFD0926598.1"/>
    <property type="molecule type" value="Genomic_DNA"/>
</dbReference>
<sequence length="359" mass="38493">MADHPGAAAISFRGATRRFGGGRRLGRADTPGTAAVDGVDLDIAAGTITGVIGYSGAGKSTLVRLINGLERPDSGQVIVDGEDISTAGEQQLRRVRREIGMVFQQFHLFSSRTVARNVEFPLRIAGVARDERARRVTELLEFVGIADKAKQYPWQLSGGQKQRVGIARALATSPKILLADEATSALDPDTTSEILSLLRRVNRELGTTIVVITHEMDVIREICDRVAVLDGGRLIEQGDVYDVFAHPQSAITRRLVRSAVGDVPSDETLARLRERHTGRFVTVAIRDQGVGGDTAVDVADHFAKAGVRASIVYGGIVELARRPFGAFTVALQGSDADIDSAVAGLRQVTEVIEHTRVGG</sequence>
<dbReference type="Gene3D" id="3.40.50.300">
    <property type="entry name" value="P-loop containing nucleotide triphosphate hydrolases"/>
    <property type="match status" value="1"/>
</dbReference>
<evidence type="ECO:0000256" key="2">
    <source>
        <dbReference type="ARBA" id="ARBA00022475"/>
    </source>
</evidence>
<keyword evidence="4 9" id="KW-0067">ATP-binding</keyword>
<name>A0ABW3G8U6_9NOCA</name>
<organism evidence="9 10">
    <name type="scientific">Williamsia deligens</name>
    <dbReference type="NCBI Taxonomy" id="321325"/>
    <lineage>
        <taxon>Bacteria</taxon>
        <taxon>Bacillati</taxon>
        <taxon>Actinomycetota</taxon>
        <taxon>Actinomycetes</taxon>
        <taxon>Mycobacteriales</taxon>
        <taxon>Nocardiaceae</taxon>
        <taxon>Williamsia</taxon>
    </lineage>
</organism>
<accession>A0ABW3G8U6</accession>
<reference evidence="10" key="1">
    <citation type="journal article" date="2019" name="Int. J. Syst. Evol. Microbiol.">
        <title>The Global Catalogue of Microorganisms (GCM) 10K type strain sequencing project: providing services to taxonomists for standard genome sequencing and annotation.</title>
        <authorList>
            <consortium name="The Broad Institute Genomics Platform"/>
            <consortium name="The Broad Institute Genome Sequencing Center for Infectious Disease"/>
            <person name="Wu L."/>
            <person name="Ma J."/>
        </authorList>
    </citation>
    <scope>NUCLEOTIDE SEQUENCE [LARGE SCALE GENOMIC DNA]</scope>
    <source>
        <strain evidence="10">CCUG 50873</strain>
    </source>
</reference>
<protein>
    <submittedName>
        <fullName evidence="9">Methionine ABC transporter ATP-binding protein</fullName>
    </submittedName>
</protein>
<dbReference type="PANTHER" id="PTHR43166">
    <property type="entry name" value="AMINO ACID IMPORT ATP-BINDING PROTEIN"/>
    <property type="match status" value="1"/>
</dbReference>
<dbReference type="InterPro" id="IPR041701">
    <property type="entry name" value="MetN_ABC"/>
</dbReference>
<dbReference type="InterPro" id="IPR045865">
    <property type="entry name" value="ACT-like_dom_sf"/>
</dbReference>
<keyword evidence="3" id="KW-0547">Nucleotide-binding</keyword>
<keyword evidence="7" id="KW-0472">Membrane</keyword>
<feature type="domain" description="ABC transporter" evidence="8">
    <location>
        <begin position="10"/>
        <end position="256"/>
    </location>
</feature>